<evidence type="ECO:0000259" key="1">
    <source>
        <dbReference type="Pfam" id="PF15515"/>
    </source>
</evidence>
<dbReference type="InterPro" id="IPR043004">
    <property type="entry name" value="MvaI_BcnI_cat"/>
</dbReference>
<dbReference type="AlphaFoldDB" id="A0AAE7DXI9"/>
<dbReference type="InterPro" id="IPR043005">
    <property type="entry name" value="MvaI_BcnI_rec"/>
</dbReference>
<feature type="domain" description="Glyoxalase-related protein" evidence="2">
    <location>
        <begin position="6"/>
        <end position="60"/>
    </location>
</feature>
<sequence length="484" mass="55159">MTTPATDLPTVERIKQRAKKLKKELGITHTKALEKISANYGFQDWKSFQAELKKNEHSNLTTPSPTTEFVAYDDVEMSFQDFEELEQERSTDFPLHVKALVAENKKQLTKLGVEYSIFEPTITGLKKFILDATQPVRTHFELENYHFYWEQGQGPEHKVKTEAFFLTDNETKKTTISLYRPKTKKGDPRMWFRGLPNFAEPGDQVAIIVQSGAPYLVNLSTTKLTESLSESTSAINHFFSQLIAKKSSVAEELLTKLKHLAQKPFKALRSGDTAIGFTLESMLGIEANSSKQPDYKGIELKAGRGGKNRTTLFAQVADWDISPCKKSAEILNKYGYERGEDFKLYCTLSTQKENSQGLSFIYDQTKDELQEWHYKSELVAVWPGTLLRKRLKEKHAETFWIQATSEMINGVEHFQLISITHTRSPIASQLMPLIQSGVITMDHLIKRNAKGRVSEKGPLFKMNKSDLELLFPETVKYQLLNIEG</sequence>
<accession>A0AAE7DXI9</accession>
<evidence type="ECO:0008006" key="5">
    <source>
        <dbReference type="Google" id="ProtNLM"/>
    </source>
</evidence>
<dbReference type="Gene3D" id="3.30.70.3570">
    <property type="entry name" value="MvaI/BcnI restriction endonuclease, recognition domain"/>
    <property type="match status" value="1"/>
</dbReference>
<reference evidence="3 4" key="1">
    <citation type="submission" date="2020-05" db="EMBL/GenBank/DDBJ databases">
        <title>First description outside Europe of the emergent pathogen for shellfish aquaculture Vibrio europaeus.</title>
        <authorList>
            <person name="Dubert J."/>
            <person name="Rojas R."/>
        </authorList>
    </citation>
    <scope>NUCLEOTIDE SEQUENCE [LARGE SCALE GENOMIC DNA]</scope>
    <source>
        <strain evidence="3 4">NPI-1</strain>
    </source>
</reference>
<dbReference type="InterPro" id="IPR029127">
    <property type="entry name" value="MvaI_BcnI"/>
</dbReference>
<dbReference type="CDD" id="cd22347">
    <property type="entry name" value="PDDEXK_nuclease"/>
    <property type="match status" value="1"/>
</dbReference>
<evidence type="ECO:0000313" key="4">
    <source>
        <dbReference type="Proteomes" id="UP000501443"/>
    </source>
</evidence>
<feature type="domain" description="MvaI/BcnI restriction endonuclease" evidence="1">
    <location>
        <begin position="254"/>
        <end position="471"/>
    </location>
</feature>
<evidence type="ECO:0000259" key="2">
    <source>
        <dbReference type="Pfam" id="PF20066"/>
    </source>
</evidence>
<proteinExistence type="predicted"/>
<dbReference type="REBASE" id="403542">
    <property type="entry name" value="VeuNPI1ORF3890P"/>
</dbReference>
<protein>
    <recommendedName>
        <fullName evidence="5">MvaI/BcnI restriction endonuclease domain-containing protein</fullName>
    </recommendedName>
</protein>
<dbReference type="Proteomes" id="UP000501443">
    <property type="component" value="Chromosome 1"/>
</dbReference>
<evidence type="ECO:0000313" key="3">
    <source>
        <dbReference type="EMBL" id="QJY37912.1"/>
    </source>
</evidence>
<dbReference type="Gene3D" id="3.40.210.20">
    <property type="entry name" value="MvaI/BcnI restriction endonuclease, catalytic domain"/>
    <property type="match status" value="1"/>
</dbReference>
<dbReference type="Pfam" id="PF15515">
    <property type="entry name" value="MvaI_BcnI"/>
    <property type="match status" value="1"/>
</dbReference>
<dbReference type="EMBL" id="CP053541">
    <property type="protein sequence ID" value="QJY37912.1"/>
    <property type="molecule type" value="Genomic_DNA"/>
</dbReference>
<organism evidence="3 4">
    <name type="scientific">Vibrio europaeus</name>
    <dbReference type="NCBI Taxonomy" id="300876"/>
    <lineage>
        <taxon>Bacteria</taxon>
        <taxon>Pseudomonadati</taxon>
        <taxon>Pseudomonadota</taxon>
        <taxon>Gammaproteobacteria</taxon>
        <taxon>Vibrionales</taxon>
        <taxon>Vibrionaceae</taxon>
        <taxon>Vibrio</taxon>
        <taxon>Vibrio oreintalis group</taxon>
    </lineage>
</organism>
<dbReference type="RefSeq" id="WP_171802371.1">
    <property type="nucleotide sequence ID" value="NZ_CP053541.1"/>
</dbReference>
<dbReference type="InterPro" id="IPR045517">
    <property type="entry name" value="Glyoxalase_8"/>
</dbReference>
<name>A0AAE7DXI9_9VIBR</name>
<gene>
    <name evidence="3" type="ORF">HOO69_03895</name>
</gene>
<dbReference type="Pfam" id="PF20066">
    <property type="entry name" value="Glyoxalase_8"/>
    <property type="match status" value="1"/>
</dbReference>